<sequence length="166" mass="18673">MASDLLWLLSSAVVFLSFPSQVVSMTTHGRYALKPNHTVGLTCADSYCSTNCCIDSSTDELICCDEESEDYLWWFWVAVIVFVLVLSMCFGACCCKIHRRRVRRHFLVVTQENPPTITTYGTESIAPVMRGIPPGYHQMPPPEYPQAKLPCYTPVDTNKGNPPPYQ</sequence>
<dbReference type="InParanoid" id="A0A6P8J7C6"/>
<keyword evidence="2" id="KW-0732">Signal</keyword>
<keyword evidence="1" id="KW-0472">Membrane</keyword>
<accession>A0A6P8J7C6</accession>
<feature type="chain" id="PRO_5028295686" evidence="2">
    <location>
        <begin position="25"/>
        <end position="166"/>
    </location>
</feature>
<evidence type="ECO:0000313" key="3">
    <source>
        <dbReference type="Proteomes" id="UP000515163"/>
    </source>
</evidence>
<keyword evidence="3" id="KW-1185">Reference proteome</keyword>
<organism evidence="3 4">
    <name type="scientific">Actinia tenebrosa</name>
    <name type="common">Australian red waratah sea anemone</name>
    <dbReference type="NCBI Taxonomy" id="6105"/>
    <lineage>
        <taxon>Eukaryota</taxon>
        <taxon>Metazoa</taxon>
        <taxon>Cnidaria</taxon>
        <taxon>Anthozoa</taxon>
        <taxon>Hexacorallia</taxon>
        <taxon>Actiniaria</taxon>
        <taxon>Actiniidae</taxon>
        <taxon>Actinia</taxon>
    </lineage>
</organism>
<feature type="signal peptide" evidence="2">
    <location>
        <begin position="1"/>
        <end position="24"/>
    </location>
</feature>
<keyword evidence="1" id="KW-0812">Transmembrane</keyword>
<dbReference type="Proteomes" id="UP000515163">
    <property type="component" value="Unplaced"/>
</dbReference>
<keyword evidence="1" id="KW-1133">Transmembrane helix</keyword>
<evidence type="ECO:0000256" key="2">
    <source>
        <dbReference type="SAM" id="SignalP"/>
    </source>
</evidence>
<evidence type="ECO:0000313" key="4">
    <source>
        <dbReference type="RefSeq" id="XP_031573738.1"/>
    </source>
</evidence>
<dbReference type="RefSeq" id="XP_031573738.1">
    <property type="nucleotide sequence ID" value="XM_031717878.1"/>
</dbReference>
<dbReference type="AlphaFoldDB" id="A0A6P8J7C6"/>
<dbReference type="GeneID" id="116307609"/>
<proteinExistence type="predicted"/>
<reference evidence="4" key="1">
    <citation type="submission" date="2025-08" db="UniProtKB">
        <authorList>
            <consortium name="RefSeq"/>
        </authorList>
    </citation>
    <scope>IDENTIFICATION</scope>
    <source>
        <tissue evidence="4">Tentacle</tissue>
    </source>
</reference>
<feature type="transmembrane region" description="Helical" evidence="1">
    <location>
        <begin position="73"/>
        <end position="95"/>
    </location>
</feature>
<dbReference type="OrthoDB" id="10271369at2759"/>
<evidence type="ECO:0000256" key="1">
    <source>
        <dbReference type="SAM" id="Phobius"/>
    </source>
</evidence>
<dbReference type="KEGG" id="aten:116307609"/>
<gene>
    <name evidence="4" type="primary">LOC116307609</name>
</gene>
<protein>
    <submittedName>
        <fullName evidence="4">Uncharacterized protein LOC116307609</fullName>
    </submittedName>
</protein>
<name>A0A6P8J7C6_ACTTE</name>